<name>A0A3E4N5W5_9BACT</name>
<dbReference type="EMBL" id="QRQK01000022">
    <property type="protein sequence ID" value="RHM95271.1"/>
    <property type="molecule type" value="Genomic_DNA"/>
</dbReference>
<evidence type="ECO:0000259" key="6">
    <source>
        <dbReference type="PROSITE" id="PS51760"/>
    </source>
</evidence>
<dbReference type="PROSITE" id="PS51257">
    <property type="entry name" value="PROKAR_LIPOPROTEIN"/>
    <property type="match status" value="1"/>
</dbReference>
<dbReference type="GO" id="GO:0045493">
    <property type="term" value="P:xylan catabolic process"/>
    <property type="evidence" value="ECO:0007669"/>
    <property type="project" value="UniProtKB-KW"/>
</dbReference>
<dbReference type="Gene3D" id="3.20.20.80">
    <property type="entry name" value="Glycosidases"/>
    <property type="match status" value="1"/>
</dbReference>
<accession>A0A3E4N5W5</accession>
<dbReference type="SMART" id="SM00633">
    <property type="entry name" value="Glyco_10"/>
    <property type="match status" value="1"/>
</dbReference>
<evidence type="ECO:0000256" key="3">
    <source>
        <dbReference type="ARBA" id="ARBA00023295"/>
    </source>
</evidence>
<keyword evidence="3 5" id="KW-0326">Glycosidase</keyword>
<evidence type="ECO:0000256" key="5">
    <source>
        <dbReference type="RuleBase" id="RU361174"/>
    </source>
</evidence>
<comment type="catalytic activity">
    <reaction evidence="5">
        <text>Endohydrolysis of (1-&gt;4)-beta-D-xylosidic linkages in xylans.</text>
        <dbReference type="EC" id="3.2.1.8"/>
    </reaction>
</comment>
<dbReference type="SUPFAM" id="SSF51445">
    <property type="entry name" value="(Trans)glycosidases"/>
    <property type="match status" value="1"/>
</dbReference>
<dbReference type="Proteomes" id="UP000260862">
    <property type="component" value="Unassembled WGS sequence"/>
</dbReference>
<evidence type="ECO:0000256" key="1">
    <source>
        <dbReference type="ARBA" id="ARBA00022801"/>
    </source>
</evidence>
<evidence type="ECO:0000256" key="2">
    <source>
        <dbReference type="ARBA" id="ARBA00023277"/>
    </source>
</evidence>
<keyword evidence="1 5" id="KW-0378">Hydrolase</keyword>
<comment type="caution">
    <text evidence="7">The sequence shown here is derived from an EMBL/GenBank/DDBJ whole genome shotgun (WGS) entry which is preliminary data.</text>
</comment>
<dbReference type="GO" id="GO:0031176">
    <property type="term" value="F:endo-1,4-beta-xylanase activity"/>
    <property type="evidence" value="ECO:0007669"/>
    <property type="project" value="UniProtKB-EC"/>
</dbReference>
<dbReference type="PANTHER" id="PTHR31490">
    <property type="entry name" value="GLYCOSYL HYDROLASE"/>
    <property type="match status" value="1"/>
</dbReference>
<dbReference type="AlphaFoldDB" id="A0A3E4N5W5"/>
<evidence type="ECO:0000313" key="7">
    <source>
        <dbReference type="EMBL" id="RGK57509.1"/>
    </source>
</evidence>
<reference evidence="9 10" key="1">
    <citation type="submission" date="2018-08" db="EMBL/GenBank/DDBJ databases">
        <title>A genome reference for cultivated species of the human gut microbiota.</title>
        <authorList>
            <person name="Zou Y."/>
            <person name="Xue W."/>
            <person name="Luo G."/>
        </authorList>
    </citation>
    <scope>NUCLEOTIDE SEQUENCE [LARGE SCALE GENOMIC DNA]</scope>
    <source>
        <strain evidence="8 10">AF31-28B-AC</strain>
        <strain evidence="7 9">TF10-3AC</strain>
    </source>
</reference>
<keyword evidence="7" id="KW-0858">Xylan degradation</keyword>
<dbReference type="InterPro" id="IPR044846">
    <property type="entry name" value="GH10"/>
</dbReference>
<dbReference type="PANTHER" id="PTHR31490:SF90">
    <property type="entry name" value="ENDO-1,4-BETA-XYLANASE A"/>
    <property type="match status" value="1"/>
</dbReference>
<evidence type="ECO:0000313" key="9">
    <source>
        <dbReference type="Proteomes" id="UP000260862"/>
    </source>
</evidence>
<keyword evidence="9" id="KW-1185">Reference proteome</keyword>
<dbReference type="InterPro" id="IPR017853">
    <property type="entry name" value="GH"/>
</dbReference>
<organism evidence="7 9">
    <name type="scientific">Phocaeicola plebeius</name>
    <dbReference type="NCBI Taxonomy" id="310297"/>
    <lineage>
        <taxon>Bacteria</taxon>
        <taxon>Pseudomonadati</taxon>
        <taxon>Bacteroidota</taxon>
        <taxon>Bacteroidia</taxon>
        <taxon>Bacteroidales</taxon>
        <taxon>Bacteroidaceae</taxon>
        <taxon>Phocaeicola</taxon>
    </lineage>
</organism>
<protein>
    <recommendedName>
        <fullName evidence="5">Beta-xylanase</fullName>
        <ecNumber evidence="5">3.2.1.8</ecNumber>
    </recommendedName>
</protein>
<comment type="similarity">
    <text evidence="5">Belongs to the glycosyl hydrolase 10 (cellulase F) family.</text>
</comment>
<dbReference type="InterPro" id="IPR001000">
    <property type="entry name" value="GH10_dom"/>
</dbReference>
<evidence type="ECO:0000313" key="8">
    <source>
        <dbReference type="EMBL" id="RHM95271.1"/>
    </source>
</evidence>
<keyword evidence="4 5" id="KW-0624">Polysaccharide degradation</keyword>
<dbReference type="PRINTS" id="PR00134">
    <property type="entry name" value="GLHYDRLASE10"/>
</dbReference>
<dbReference type="Proteomes" id="UP000285109">
    <property type="component" value="Unassembled WGS sequence"/>
</dbReference>
<gene>
    <name evidence="8" type="ORF">DWZ34_11510</name>
    <name evidence="7" type="ORF">DXD04_03195</name>
</gene>
<dbReference type="PROSITE" id="PS51760">
    <property type="entry name" value="GH10_2"/>
    <property type="match status" value="1"/>
</dbReference>
<feature type="domain" description="GH10" evidence="6">
    <location>
        <begin position="27"/>
        <end position="372"/>
    </location>
</feature>
<dbReference type="EMBL" id="QSQT01000004">
    <property type="protein sequence ID" value="RGK57509.1"/>
    <property type="molecule type" value="Genomic_DNA"/>
</dbReference>
<proteinExistence type="inferred from homology"/>
<evidence type="ECO:0000256" key="4">
    <source>
        <dbReference type="ARBA" id="ARBA00023326"/>
    </source>
</evidence>
<dbReference type="EC" id="3.2.1.8" evidence="5"/>
<dbReference type="Pfam" id="PF00331">
    <property type="entry name" value="Glyco_hydro_10"/>
    <property type="match status" value="1"/>
</dbReference>
<evidence type="ECO:0000313" key="10">
    <source>
        <dbReference type="Proteomes" id="UP000285109"/>
    </source>
</evidence>
<sequence length="382" mass="43552">MKNKHIASWMLCSLFIMGCGSKVSDTVVSEKSLKEVVGDKFLMGVALNVRQSSGADTSAVKIVKQHFNSIVAENCMKCEEIQPKEGVFHFEDADRFVQFGIDNGMTVIGHCLVWHSQLPDWFCVDEKGQNVSPEKLKQRMKTHIQTVVGRYKGKVKGWDVVNEAIVEDGSYRKSKFYEILGEEFIPLAFQYAHEADPDAELYYNDYGMDVQGRREGVVKLVRSLKEKGLRIDAVGMQGHMGMDYPDIQKFEESMLAFASAGVKVMITEWDMSALPTALRSANISDTVAFKKTLNPYPQELPDSVSQAWNKRMQQFFQLFEKHADIVTRVTAWGVTDSDSWKNDFPIRGRRDYPLLFDRNYQPKEFIQKMMDEQSDTTAIAQK</sequence>
<keyword evidence="2 5" id="KW-0119">Carbohydrate metabolism</keyword>